<evidence type="ECO:0000256" key="9">
    <source>
        <dbReference type="ARBA" id="ARBA00023010"/>
    </source>
</evidence>
<evidence type="ECO:0000313" key="14">
    <source>
        <dbReference type="Proteomes" id="UP000033671"/>
    </source>
</evidence>
<dbReference type="PRINTS" id="PR01651">
    <property type="entry name" value="SECGEXPORT"/>
</dbReference>
<evidence type="ECO:0000256" key="8">
    <source>
        <dbReference type="ARBA" id="ARBA00022989"/>
    </source>
</evidence>
<accession>A0A0F3NT87</accession>
<dbReference type="GO" id="GO:0009306">
    <property type="term" value="P:protein secretion"/>
    <property type="evidence" value="ECO:0007669"/>
    <property type="project" value="UniProtKB-UniRule"/>
</dbReference>
<keyword evidence="4 12" id="KW-0813">Transport</keyword>
<protein>
    <recommendedName>
        <fullName evidence="3 12">Protein-export membrane protein SecG</fullName>
    </recommendedName>
</protein>
<keyword evidence="9 12" id="KW-0811">Translocation</keyword>
<keyword evidence="6 12" id="KW-0812">Transmembrane</keyword>
<dbReference type="PATRIC" id="fig|1359175.3.peg.886"/>
<comment type="similarity">
    <text evidence="2 12">Belongs to the SecG family.</text>
</comment>
<comment type="subcellular location">
    <subcellularLocation>
        <location evidence="1 12">Cell membrane</location>
        <topology evidence="1 12">Multi-pass membrane protein</topology>
    </subcellularLocation>
</comment>
<dbReference type="GO" id="GO:0005886">
    <property type="term" value="C:plasma membrane"/>
    <property type="evidence" value="ECO:0007669"/>
    <property type="project" value="UniProtKB-SubCell"/>
</dbReference>
<evidence type="ECO:0000256" key="11">
    <source>
        <dbReference type="ARBA" id="ARBA00025182"/>
    </source>
</evidence>
<evidence type="ECO:0000256" key="7">
    <source>
        <dbReference type="ARBA" id="ARBA00022927"/>
    </source>
</evidence>
<comment type="caution">
    <text evidence="12">Lacks conserved residue(s) required for the propagation of feature annotation.</text>
</comment>
<evidence type="ECO:0000256" key="1">
    <source>
        <dbReference type="ARBA" id="ARBA00004651"/>
    </source>
</evidence>
<dbReference type="Pfam" id="PF03840">
    <property type="entry name" value="SecG"/>
    <property type="match status" value="1"/>
</dbReference>
<evidence type="ECO:0000256" key="2">
    <source>
        <dbReference type="ARBA" id="ARBA00008445"/>
    </source>
</evidence>
<keyword evidence="7 12" id="KW-0653">Protein transport</keyword>
<name>A0A0F3NT87_ORITS</name>
<dbReference type="GO" id="GO:0015450">
    <property type="term" value="F:protein-transporting ATPase activity"/>
    <property type="evidence" value="ECO:0007669"/>
    <property type="project" value="UniProtKB-UniRule"/>
</dbReference>
<dbReference type="AlphaFoldDB" id="A0A0F3NT87"/>
<keyword evidence="5 12" id="KW-1003">Cell membrane</keyword>
<dbReference type="NCBIfam" id="TIGR00810">
    <property type="entry name" value="secG"/>
    <property type="match status" value="1"/>
</dbReference>
<evidence type="ECO:0000256" key="4">
    <source>
        <dbReference type="ARBA" id="ARBA00022448"/>
    </source>
</evidence>
<evidence type="ECO:0000256" key="6">
    <source>
        <dbReference type="ARBA" id="ARBA00022692"/>
    </source>
</evidence>
<evidence type="ECO:0000256" key="3">
    <source>
        <dbReference type="ARBA" id="ARBA00017876"/>
    </source>
</evidence>
<evidence type="ECO:0000256" key="5">
    <source>
        <dbReference type="ARBA" id="ARBA00022475"/>
    </source>
</evidence>
<feature type="transmembrane region" description="Helical" evidence="12">
    <location>
        <begin position="51"/>
        <end position="71"/>
    </location>
</feature>
<dbReference type="PANTHER" id="PTHR34182:SF1">
    <property type="entry name" value="PROTEIN-EXPORT MEMBRANE PROTEIN SECG"/>
    <property type="match status" value="1"/>
</dbReference>
<evidence type="ECO:0000256" key="10">
    <source>
        <dbReference type="ARBA" id="ARBA00023136"/>
    </source>
</evidence>
<dbReference type="PANTHER" id="PTHR34182">
    <property type="entry name" value="PROTEIN-EXPORT MEMBRANE PROTEIN SECG"/>
    <property type="match status" value="1"/>
</dbReference>
<dbReference type="GO" id="GO:0065002">
    <property type="term" value="P:intracellular protein transmembrane transport"/>
    <property type="evidence" value="ECO:0007669"/>
    <property type="project" value="TreeGrafter"/>
</dbReference>
<keyword evidence="10 12" id="KW-0472">Membrane</keyword>
<dbReference type="InterPro" id="IPR004692">
    <property type="entry name" value="SecG"/>
</dbReference>
<dbReference type="EMBL" id="LAOA01000163">
    <property type="protein sequence ID" value="KJV70932.1"/>
    <property type="molecule type" value="Genomic_DNA"/>
</dbReference>
<evidence type="ECO:0000256" key="12">
    <source>
        <dbReference type="RuleBase" id="RU365087"/>
    </source>
</evidence>
<dbReference type="GO" id="GO:0043952">
    <property type="term" value="P:protein transport by the Sec complex"/>
    <property type="evidence" value="ECO:0007669"/>
    <property type="project" value="TreeGrafter"/>
</dbReference>
<reference evidence="13 14" key="1">
    <citation type="submission" date="2015-01" db="EMBL/GenBank/DDBJ databases">
        <title>Genome Sequencing of Rickettsiales.</title>
        <authorList>
            <person name="Daugherty S.C."/>
            <person name="Su Q."/>
            <person name="Abolude K."/>
            <person name="Beier-Sexton M."/>
            <person name="Carlyon J.A."/>
            <person name="Carter R."/>
            <person name="Day N.P."/>
            <person name="Dumler S.J."/>
            <person name="Dyachenko V."/>
            <person name="Godinez A."/>
            <person name="Kurtti T.J."/>
            <person name="Lichay M."/>
            <person name="Mullins K.E."/>
            <person name="Ott S."/>
            <person name="Pappas-Brown V."/>
            <person name="Paris D.H."/>
            <person name="Patel P."/>
            <person name="Richards A.L."/>
            <person name="Sadzewicz L."/>
            <person name="Sears K."/>
            <person name="Seidman D."/>
            <person name="Sengamalay N."/>
            <person name="Stenos J."/>
            <person name="Tallon L.J."/>
            <person name="Vincent G."/>
            <person name="Fraser C.M."/>
            <person name="Munderloh U."/>
            <person name="Dunning-Hotopp J.C."/>
        </authorList>
    </citation>
    <scope>NUCLEOTIDE SEQUENCE [LARGE SCALE GENOMIC DNA]</scope>
    <source>
        <strain evidence="13 14">TA716</strain>
    </source>
</reference>
<keyword evidence="8 12" id="KW-1133">Transmembrane helix</keyword>
<proteinExistence type="inferred from homology"/>
<dbReference type="Proteomes" id="UP000033671">
    <property type="component" value="Unassembled WGS sequence"/>
</dbReference>
<sequence>MMNILLFIHIVISVLLVTAILLHKTGADSLSGLSGRNEGIGIVTSKAATSFLTRIIVILATCFFINAIILANLSSKKNISITDKLQLQEKNTVPLAK</sequence>
<evidence type="ECO:0000313" key="13">
    <source>
        <dbReference type="EMBL" id="KJV70932.1"/>
    </source>
</evidence>
<comment type="function">
    <text evidence="11 12">Involved in protein export. Participates in an early event of protein translocation.</text>
</comment>
<organism evidence="13 14">
    <name type="scientific">Orientia tsutsugamushi str. TA716</name>
    <dbReference type="NCBI Taxonomy" id="1359175"/>
    <lineage>
        <taxon>Bacteria</taxon>
        <taxon>Pseudomonadati</taxon>
        <taxon>Pseudomonadota</taxon>
        <taxon>Alphaproteobacteria</taxon>
        <taxon>Rickettsiales</taxon>
        <taxon>Rickettsiaceae</taxon>
        <taxon>Rickettsieae</taxon>
        <taxon>Orientia</taxon>
    </lineage>
</organism>
<gene>
    <name evidence="13" type="primary">secG</name>
    <name evidence="13" type="ORF">OTSTA716_2414</name>
</gene>
<comment type="caution">
    <text evidence="13">The sequence shown here is derived from an EMBL/GenBank/DDBJ whole genome shotgun (WGS) entry which is preliminary data.</text>
</comment>